<evidence type="ECO:0000259" key="7">
    <source>
        <dbReference type="Pfam" id="PF00324"/>
    </source>
</evidence>
<dbReference type="PANTHER" id="PTHR43341">
    <property type="entry name" value="AMINO ACID PERMEASE"/>
    <property type="match status" value="1"/>
</dbReference>
<evidence type="ECO:0000256" key="3">
    <source>
        <dbReference type="ARBA" id="ARBA00022989"/>
    </source>
</evidence>
<feature type="domain" description="Amino acid permease/ SLC12A" evidence="7">
    <location>
        <begin position="5"/>
        <end position="90"/>
    </location>
</feature>
<evidence type="ECO:0000256" key="2">
    <source>
        <dbReference type="ARBA" id="ARBA00022692"/>
    </source>
</evidence>
<keyword evidence="4 6" id="KW-0472">Membrane</keyword>
<feature type="transmembrane region" description="Helical" evidence="6">
    <location>
        <begin position="354"/>
        <end position="374"/>
    </location>
</feature>
<evidence type="ECO:0000256" key="6">
    <source>
        <dbReference type="SAM" id="Phobius"/>
    </source>
</evidence>
<dbReference type="Pfam" id="PF00324">
    <property type="entry name" value="AA_permease"/>
    <property type="match status" value="1"/>
</dbReference>
<dbReference type="InterPro" id="IPR004841">
    <property type="entry name" value="AA-permease/SLC12A_dom"/>
</dbReference>
<feature type="compositionally biased region" description="Basic and acidic residues" evidence="5">
    <location>
        <begin position="131"/>
        <end position="153"/>
    </location>
</feature>
<name>A0AAD5UTB4_9APHY</name>
<reference evidence="8" key="1">
    <citation type="submission" date="2022-07" db="EMBL/GenBank/DDBJ databases">
        <title>Genome Sequence of Physisporinus lineatus.</title>
        <authorList>
            <person name="Buettner E."/>
        </authorList>
    </citation>
    <scope>NUCLEOTIDE SEQUENCE</scope>
    <source>
        <strain evidence="8">VT162</strain>
    </source>
</reference>
<proteinExistence type="predicted"/>
<evidence type="ECO:0000313" key="9">
    <source>
        <dbReference type="Proteomes" id="UP001212997"/>
    </source>
</evidence>
<feature type="transmembrane region" description="Helical" evidence="6">
    <location>
        <begin position="48"/>
        <end position="70"/>
    </location>
</feature>
<evidence type="ECO:0000313" key="8">
    <source>
        <dbReference type="EMBL" id="KAJ3473973.1"/>
    </source>
</evidence>
<comment type="subcellular location">
    <subcellularLocation>
        <location evidence="1">Membrane</location>
        <topology evidence="1">Multi-pass membrane protein</topology>
    </subcellularLocation>
</comment>
<dbReference type="Gene3D" id="1.20.1740.10">
    <property type="entry name" value="Amino acid/polyamine transporter I"/>
    <property type="match status" value="1"/>
</dbReference>
<feature type="transmembrane region" description="Helical" evidence="6">
    <location>
        <begin position="206"/>
        <end position="228"/>
    </location>
</feature>
<dbReference type="Proteomes" id="UP001212997">
    <property type="component" value="Unassembled WGS sequence"/>
</dbReference>
<organism evidence="8 9">
    <name type="scientific">Meripilus lineatus</name>
    <dbReference type="NCBI Taxonomy" id="2056292"/>
    <lineage>
        <taxon>Eukaryota</taxon>
        <taxon>Fungi</taxon>
        <taxon>Dikarya</taxon>
        <taxon>Basidiomycota</taxon>
        <taxon>Agaricomycotina</taxon>
        <taxon>Agaricomycetes</taxon>
        <taxon>Polyporales</taxon>
        <taxon>Meripilaceae</taxon>
        <taxon>Meripilus</taxon>
    </lineage>
</organism>
<dbReference type="AlphaFoldDB" id="A0AAD5UTB4"/>
<keyword evidence="9" id="KW-1185">Reference proteome</keyword>
<comment type="caution">
    <text evidence="8">The sequence shown here is derived from an EMBL/GenBank/DDBJ whole genome shotgun (WGS) entry which is preliminary data.</text>
</comment>
<feature type="compositionally biased region" description="Polar residues" evidence="5">
    <location>
        <begin position="101"/>
        <end position="117"/>
    </location>
</feature>
<evidence type="ECO:0000256" key="4">
    <source>
        <dbReference type="ARBA" id="ARBA00023136"/>
    </source>
</evidence>
<dbReference type="InterPro" id="IPR050524">
    <property type="entry name" value="APC_YAT"/>
</dbReference>
<feature type="transmembrane region" description="Helical" evidence="6">
    <location>
        <begin position="177"/>
        <end position="200"/>
    </location>
</feature>
<dbReference type="PANTHER" id="PTHR43341:SF4">
    <property type="entry name" value="ARGININE PERMEASE CAN1-RELATED"/>
    <property type="match status" value="1"/>
</dbReference>
<feature type="region of interest" description="Disordered" evidence="5">
    <location>
        <begin position="101"/>
        <end position="168"/>
    </location>
</feature>
<evidence type="ECO:0000256" key="5">
    <source>
        <dbReference type="SAM" id="MobiDB-lite"/>
    </source>
</evidence>
<protein>
    <recommendedName>
        <fullName evidence="7">Amino acid permease/ SLC12A domain-containing protein</fullName>
    </recommendedName>
</protein>
<dbReference type="GO" id="GO:0015171">
    <property type="term" value="F:amino acid transmembrane transporter activity"/>
    <property type="evidence" value="ECO:0007669"/>
    <property type="project" value="TreeGrafter"/>
</dbReference>
<dbReference type="EMBL" id="JANAWD010001190">
    <property type="protein sequence ID" value="KAJ3473973.1"/>
    <property type="molecule type" value="Genomic_DNA"/>
</dbReference>
<sequence length="409" mass="45364">MQLGILFYVSGIFFVGLLVTKSDLENFHGGEITSPFVVAFHKLGVKPLAHVVNAAIFVSSLSAATSDIYISSRFLFFLARCGHAPSFFGLLVKYPSDDTRMGQNETNGSGRVSSLGSASVDPNEEVPEDADLIRRTSDPSDNRNVDHSSHDSDSEGSEDPFPRTQSRRSVRKRKPCLVIPLLAVLASASLSSLCFLGIHGPDRRQLVFNCLVKAASIASLLSWAGMLFTYTRWYAGTRHAERLNMKDAIDEDSPRHEDAKTVIDQINVIKIHRHRGQPYLAWFALLVCIAVLLLNNWYHFASSPYKGINSRVTTLVGLSSQQTVGLLVVAAGTGDAGVDSEDAYQHPEAYSSFLASYIPLPFFVFSIFGYKLVYRTKMVKLEEMSFSRRGVPPVVEERRGRWARFFLAL</sequence>
<accession>A0AAD5UTB4</accession>
<keyword evidence="3 6" id="KW-1133">Transmembrane helix</keyword>
<feature type="transmembrane region" description="Helical" evidence="6">
    <location>
        <begin position="279"/>
        <end position="298"/>
    </location>
</feature>
<dbReference type="GO" id="GO:0016020">
    <property type="term" value="C:membrane"/>
    <property type="evidence" value="ECO:0007669"/>
    <property type="project" value="UniProtKB-SubCell"/>
</dbReference>
<evidence type="ECO:0000256" key="1">
    <source>
        <dbReference type="ARBA" id="ARBA00004141"/>
    </source>
</evidence>
<gene>
    <name evidence="8" type="ORF">NLI96_g12721</name>
</gene>
<keyword evidence="2 6" id="KW-0812">Transmembrane</keyword>